<proteinExistence type="inferred from homology"/>
<accession>A0A834R891</accession>
<dbReference type="AlphaFoldDB" id="A0A834R891"/>
<reference evidence="5" key="1">
    <citation type="journal article" date="2020" name="PLoS Negl. Trop. Dis.">
        <title>High-quality nuclear genome for Sarcoptes scabiei-A critical resource for a neglected parasite.</title>
        <authorList>
            <person name="Korhonen P.K."/>
            <person name="Gasser R.B."/>
            <person name="Ma G."/>
            <person name="Wang T."/>
            <person name="Stroehlein A.J."/>
            <person name="Young N.D."/>
            <person name="Ang C.S."/>
            <person name="Fernando D.D."/>
            <person name="Lu H.C."/>
            <person name="Taylor S."/>
            <person name="Reynolds S.L."/>
            <person name="Mofiz E."/>
            <person name="Najaraj S.H."/>
            <person name="Gowda H."/>
            <person name="Madugundu A."/>
            <person name="Renuse S."/>
            <person name="Holt D."/>
            <person name="Pandey A."/>
            <person name="Papenfuss A.T."/>
            <person name="Fischer K."/>
        </authorList>
    </citation>
    <scope>NUCLEOTIDE SEQUENCE [LARGE SCALE GENOMIC DNA]</scope>
</reference>
<feature type="compositionally biased region" description="Polar residues" evidence="2">
    <location>
        <begin position="66"/>
        <end position="85"/>
    </location>
</feature>
<feature type="region of interest" description="Disordered" evidence="2">
    <location>
        <begin position="48"/>
        <end position="86"/>
    </location>
</feature>
<organism evidence="3">
    <name type="scientific">Sarcoptes scabiei</name>
    <name type="common">Itch mite</name>
    <name type="synonym">Acarus scabiei</name>
    <dbReference type="NCBI Taxonomy" id="52283"/>
    <lineage>
        <taxon>Eukaryota</taxon>
        <taxon>Metazoa</taxon>
        <taxon>Ecdysozoa</taxon>
        <taxon>Arthropoda</taxon>
        <taxon>Chelicerata</taxon>
        <taxon>Arachnida</taxon>
        <taxon>Acari</taxon>
        <taxon>Acariformes</taxon>
        <taxon>Sarcoptiformes</taxon>
        <taxon>Astigmata</taxon>
        <taxon>Psoroptidia</taxon>
        <taxon>Sarcoptoidea</taxon>
        <taxon>Sarcoptidae</taxon>
        <taxon>Sarcoptinae</taxon>
        <taxon>Sarcoptes</taxon>
    </lineage>
</organism>
<evidence type="ECO:0000313" key="5">
    <source>
        <dbReference type="Proteomes" id="UP000070412"/>
    </source>
</evidence>
<keyword evidence="5" id="KW-1185">Reference proteome</keyword>
<dbReference type="EnsemblMetazoa" id="SSS_5683s_mrna">
    <property type="protein sequence ID" value="KAF7490596.1"/>
    <property type="gene ID" value="SSS_5683"/>
</dbReference>
<protein>
    <submittedName>
        <fullName evidence="3">T-complex protein 11-like protein 1</fullName>
    </submittedName>
</protein>
<dbReference type="GO" id="GO:0007165">
    <property type="term" value="P:signal transduction"/>
    <property type="evidence" value="ECO:0007669"/>
    <property type="project" value="TreeGrafter"/>
</dbReference>
<dbReference type="InterPro" id="IPR008862">
    <property type="entry name" value="Tcp11"/>
</dbReference>
<sequence length="566" mass="65911">MMPNNRDNSDDNDVNEQRELNRIKSPESIDSSHQDIFFLETNEKQSNVENKSIECDNGRSTRHSTIDQPSPRSTKSTLNSSTNQLPKFGITPPNYISLDEIMKTANEMNRLALVNEIVLDKDFKLERRSTDPNRLESVIRETMKKAFWDIVAEEFNQNPPNYRQAITLMTEIKETLLLFLMPQHSQLKNAIEETLDIELIEQKITNEIFEFKDYAKFVLSVCGRLCCPARDEMISKLNEITDTIPLIRGIFELLEIMRIDFANFYIKQFRPHIQLTSVEYEREKFENLMKSHRKYNIDVLEFTTKWIKRNYESLDLTQESDMKTLFSKVMISSYLDLLQSIQPGFDCYSALIDEKKTNDETMTVQDDYPETLLSLFVVTFATIGEPLQSIKDFRIKLKNELEILMQSDDKRKLPLQYLDNDGMKSILESASLQIVESIQKAAEQFGVANDHQMLRKEKLDSLRYQITELVSPSNRIRSVMERRVLEFIERVITSPSSQNSGLILVPNGLSTFYDDLVQISSLFTRLVSYNRAVYSPHYTKIIAKLAQNKHFISDIDLKTIEKSFYD</sequence>
<dbReference type="PANTHER" id="PTHR12832">
    <property type="entry name" value="TESTIS-SPECIFIC PROTEIN PBS13 T-COMPLEX 11"/>
    <property type="match status" value="1"/>
</dbReference>
<reference evidence="4" key="3">
    <citation type="submission" date="2022-06" db="UniProtKB">
        <authorList>
            <consortium name="EnsemblMetazoa"/>
        </authorList>
    </citation>
    <scope>IDENTIFICATION</scope>
</reference>
<feature type="region of interest" description="Disordered" evidence="2">
    <location>
        <begin position="1"/>
        <end position="33"/>
    </location>
</feature>
<evidence type="ECO:0000256" key="1">
    <source>
        <dbReference type="ARBA" id="ARBA00010954"/>
    </source>
</evidence>
<name>A0A834R891_SARSC</name>
<dbReference type="OrthoDB" id="276323at2759"/>
<dbReference type="EMBL" id="WVUK01000062">
    <property type="protein sequence ID" value="KAF7490596.1"/>
    <property type="molecule type" value="Genomic_DNA"/>
</dbReference>
<evidence type="ECO:0000256" key="2">
    <source>
        <dbReference type="SAM" id="MobiDB-lite"/>
    </source>
</evidence>
<feature type="compositionally biased region" description="Basic and acidic residues" evidence="2">
    <location>
        <begin position="15"/>
        <end position="33"/>
    </location>
</feature>
<dbReference type="Pfam" id="PF05794">
    <property type="entry name" value="Tcp11"/>
    <property type="match status" value="1"/>
</dbReference>
<evidence type="ECO:0000313" key="4">
    <source>
        <dbReference type="EnsemblMetazoa" id="KAF7490596.1"/>
    </source>
</evidence>
<gene>
    <name evidence="3" type="ORF">SSS_5683</name>
</gene>
<comment type="similarity">
    <text evidence="1">Belongs to the TCP11 family.</text>
</comment>
<dbReference type="Proteomes" id="UP000070412">
    <property type="component" value="Unassembled WGS sequence"/>
</dbReference>
<evidence type="ECO:0000313" key="3">
    <source>
        <dbReference type="EMBL" id="KAF7490596.1"/>
    </source>
</evidence>
<reference evidence="3" key="2">
    <citation type="submission" date="2020-01" db="EMBL/GenBank/DDBJ databases">
        <authorList>
            <person name="Korhonen P.K.K."/>
            <person name="Guangxu M.G."/>
            <person name="Wang T.W."/>
            <person name="Stroehlein A.J.S."/>
            <person name="Young N.D."/>
            <person name="Ang C.-S.A."/>
            <person name="Fernando D.W.F."/>
            <person name="Lu H.L."/>
            <person name="Taylor S.T."/>
            <person name="Ehtesham M.E.M."/>
            <person name="Najaraj S.H.N."/>
            <person name="Harsha G.H.G."/>
            <person name="Madugundu A.M."/>
            <person name="Renuse S.R."/>
            <person name="Holt D.H."/>
            <person name="Pandey A.P."/>
            <person name="Papenfuss A.P."/>
            <person name="Gasser R.B.G."/>
            <person name="Fischer K.F."/>
        </authorList>
    </citation>
    <scope>NUCLEOTIDE SEQUENCE</scope>
    <source>
        <strain evidence="3">SSS_KF_BRIS2020</strain>
    </source>
</reference>
<dbReference type="PANTHER" id="PTHR12832:SF11">
    <property type="entry name" value="LD23868P"/>
    <property type="match status" value="1"/>
</dbReference>